<dbReference type="EC" id="2.4.1.25" evidence="3 10"/>
<dbReference type="SUPFAM" id="SSF81296">
    <property type="entry name" value="E set domains"/>
    <property type="match status" value="1"/>
</dbReference>
<feature type="domain" description="Glycosyl hydrolase family 13 catalytic" evidence="11">
    <location>
        <begin position="156"/>
        <end position="546"/>
    </location>
</feature>
<protein>
    <recommendedName>
        <fullName evidence="4 10">4-alpha-glucanotransferase</fullName>
        <ecNumber evidence="3 10">2.4.1.25</ecNumber>
    </recommendedName>
    <alternativeName>
        <fullName evidence="8 10">Amylomaltase</fullName>
    </alternativeName>
    <alternativeName>
        <fullName evidence="9 10">Disproportionating enzyme</fullName>
    </alternativeName>
</protein>
<dbReference type="InterPro" id="IPR003385">
    <property type="entry name" value="Glyco_hydro_77"/>
</dbReference>
<dbReference type="PANTHER" id="PTHR32438:SF5">
    <property type="entry name" value="4-ALPHA-GLUCANOTRANSFERASE DPE1, CHLOROPLASTIC_AMYLOPLASTIC"/>
    <property type="match status" value="1"/>
</dbReference>
<reference evidence="12 13" key="1">
    <citation type="submission" date="2019-08" db="EMBL/GenBank/DDBJ databases">
        <title>In-depth cultivation of the pig gut microbiome towards novel bacterial diversity and tailored functional studies.</title>
        <authorList>
            <person name="Wylensek D."/>
            <person name="Hitch T.C.A."/>
            <person name="Clavel T."/>
        </authorList>
    </citation>
    <scope>NUCLEOTIDE SEQUENCE [LARGE SCALE GENOMIC DNA]</scope>
    <source>
        <strain evidence="12 13">WCA-389-WT-5B</strain>
    </source>
</reference>
<evidence type="ECO:0000256" key="7">
    <source>
        <dbReference type="ARBA" id="ARBA00023277"/>
    </source>
</evidence>
<dbReference type="InterPro" id="IPR006047">
    <property type="entry name" value="GH13_cat_dom"/>
</dbReference>
<dbReference type="CDD" id="cd11338">
    <property type="entry name" value="AmyAc_CMD"/>
    <property type="match status" value="1"/>
</dbReference>
<dbReference type="Pfam" id="PF00128">
    <property type="entry name" value="Alpha-amylase"/>
    <property type="match status" value="1"/>
</dbReference>
<evidence type="ECO:0000256" key="2">
    <source>
        <dbReference type="ARBA" id="ARBA00005684"/>
    </source>
</evidence>
<evidence type="ECO:0000256" key="4">
    <source>
        <dbReference type="ARBA" id="ARBA00020295"/>
    </source>
</evidence>
<keyword evidence="5 10" id="KW-0328">Glycosyltransferase</keyword>
<dbReference type="RefSeq" id="WP_326831105.1">
    <property type="nucleotide sequence ID" value="NZ_VULN01000003.1"/>
</dbReference>
<dbReference type="CDD" id="cd02857">
    <property type="entry name" value="E_set_CDase_PDE_N"/>
    <property type="match status" value="1"/>
</dbReference>
<evidence type="ECO:0000256" key="6">
    <source>
        <dbReference type="ARBA" id="ARBA00022679"/>
    </source>
</evidence>
<dbReference type="GO" id="GO:0004553">
    <property type="term" value="F:hydrolase activity, hydrolyzing O-glycosyl compounds"/>
    <property type="evidence" value="ECO:0007669"/>
    <property type="project" value="InterPro"/>
</dbReference>
<evidence type="ECO:0000313" key="12">
    <source>
        <dbReference type="EMBL" id="MSS81500.1"/>
    </source>
</evidence>
<keyword evidence="7 10" id="KW-0119">Carbohydrate metabolism</keyword>
<dbReference type="SUPFAM" id="SSF51445">
    <property type="entry name" value="(Trans)glycosidases"/>
    <property type="match status" value="2"/>
</dbReference>
<dbReference type="Proteomes" id="UP000441455">
    <property type="component" value="Unassembled WGS sequence"/>
</dbReference>
<evidence type="ECO:0000256" key="5">
    <source>
        <dbReference type="ARBA" id="ARBA00022676"/>
    </source>
</evidence>
<evidence type="ECO:0000313" key="13">
    <source>
        <dbReference type="Proteomes" id="UP000441455"/>
    </source>
</evidence>
<dbReference type="InterPro" id="IPR004185">
    <property type="entry name" value="Glyco_hydro_13_lg-like_dom"/>
</dbReference>
<dbReference type="InterPro" id="IPR045857">
    <property type="entry name" value="O16G_dom_2"/>
</dbReference>
<accession>A0A6N7VKC0</accession>
<evidence type="ECO:0000256" key="1">
    <source>
        <dbReference type="ARBA" id="ARBA00000439"/>
    </source>
</evidence>
<dbReference type="SMART" id="SM00642">
    <property type="entry name" value="Aamy"/>
    <property type="match status" value="1"/>
</dbReference>
<dbReference type="Gene3D" id="3.90.400.10">
    <property type="entry name" value="Oligo-1,6-glucosidase, Domain 2"/>
    <property type="match status" value="1"/>
</dbReference>
<evidence type="ECO:0000256" key="9">
    <source>
        <dbReference type="ARBA" id="ARBA00031501"/>
    </source>
</evidence>
<dbReference type="PANTHER" id="PTHR32438">
    <property type="entry name" value="4-ALPHA-GLUCANOTRANSFERASE DPE1, CHLOROPLASTIC/AMYLOPLASTIC"/>
    <property type="match status" value="1"/>
</dbReference>
<dbReference type="InterPro" id="IPR013783">
    <property type="entry name" value="Ig-like_fold"/>
</dbReference>
<dbReference type="Pfam" id="PF02446">
    <property type="entry name" value="Glyco_hydro_77"/>
    <property type="match status" value="2"/>
</dbReference>
<name>A0A6N7VKC0_ACIFE</name>
<keyword evidence="6 10" id="KW-0808">Transferase</keyword>
<organism evidence="12 13">
    <name type="scientific">Acidaminococcus fermentans</name>
    <dbReference type="NCBI Taxonomy" id="905"/>
    <lineage>
        <taxon>Bacteria</taxon>
        <taxon>Bacillati</taxon>
        <taxon>Bacillota</taxon>
        <taxon>Negativicutes</taxon>
        <taxon>Acidaminococcales</taxon>
        <taxon>Acidaminococcaceae</taxon>
        <taxon>Acidaminococcus</taxon>
    </lineage>
</organism>
<comment type="similarity">
    <text evidence="2 10">Belongs to the disproportionating enzyme family.</text>
</comment>
<dbReference type="InterPro" id="IPR017853">
    <property type="entry name" value="GH"/>
</dbReference>
<dbReference type="InterPro" id="IPR013780">
    <property type="entry name" value="Glyco_hydro_b"/>
</dbReference>
<dbReference type="AlphaFoldDB" id="A0A6N7VKC0"/>
<evidence type="ECO:0000256" key="10">
    <source>
        <dbReference type="RuleBase" id="RU361207"/>
    </source>
</evidence>
<dbReference type="GO" id="GO:0004134">
    <property type="term" value="F:4-alpha-glucanotransferase activity"/>
    <property type="evidence" value="ECO:0007669"/>
    <property type="project" value="UniProtKB-EC"/>
</dbReference>
<sequence>MEITAYHDSHQTACRFPFGAVPGGTAVTLHLVVQGRGTEAVFLRLWEQEREILLPMDCTEKEQEAPERAEARQPGEEPEVRSRRYGITFTVPERGCLVWYYFLIRQGEETCWYGNNEAQQGGMGQLWDREPPSFQITVYDRDSVTPAWLKQAVVYQIFPDRFCRGKVPADRFQGKPGALIHSAWEGNPCYVKDKEGQVAYYDFYGGTLEGILEKLPYLEKLGVNCLYLNPIFQARSNHRYDTGDYKAIDPFLGSEETFRILCREARHHGMRILLDGVFSHTGADSRYFNRAGTYKGLGAWQGSASPYYKWYHFREYPEDYGCWWGDRSLPEVTETEPSYLDFIIRDKDSVLHHWLNAGISGWRLDVADELPDGFLTCFYQELKAKEPEAALIGEVWEDASNKESYGIQRQYLSGGKLDSVMNYVLRNLMLDFALGKTDAQGADRRYWQQVENYPRENLYAMLNLLGSHDVERLRTLLEARYEPKKARALNGLLRAWQMTLPGAPAVYYGDEAGLTGGRDPENRKPFPWGKEDKQLEGCCRSLIQLRRSHTALSTGRFQTFRAQGDGYVYGRFLEGGRDVFGQPGENGVFVIALNRGDQPLQAEVDTEGLAYGELEPVWNLGDWLEATQTERKPVLVTGGSFVLELPPWSAVVYRCREKAPEKAPGRPVERGAGVLLHPTSLPGENGREILASALRFLDFLQAAGQKIWQILPLNPPGLGDSPYLSQSAFGGQEALFAGAFPLPRKEDPEFAVYCRKNRYWLEDYALFRALQGRFPGQSWQTWPEELKNREPEALEKARRELADQMTRAAGGQFVFWKAWQQIRRAARDRGITLLGDMPLFVAPDSADVWAHRELFQLDGDGYPTEVAGVPPDYFSRTGQVWGNPLYNWQAMEKENWRWWQERFQVLATEADWVRIDHFRGFAAVWGVKAGAQDAREGRWIPGPGAALFEAVEQAVPDLGFVAEDLGIITRDVTELREKLGLPGMRILQFHSRTREDGIRDFATEPGCLAYTGTHDNNTLVGWLQEDLEEDDFQKIWAMVMPREAGVSDRKRAAELVEPLIRYLYSRNARWTIVPAQDLLALPGKYRMNTPGTPTGNWQWKLEKGQLTEKLAERLRKMVKEWAR</sequence>
<proteinExistence type="inferred from homology"/>
<dbReference type="Gene3D" id="2.60.40.1180">
    <property type="entry name" value="Golgi alpha-mannosidase II"/>
    <property type="match status" value="1"/>
</dbReference>
<dbReference type="Gene3D" id="2.60.40.10">
    <property type="entry name" value="Immunoglobulins"/>
    <property type="match status" value="1"/>
</dbReference>
<dbReference type="GO" id="GO:0005975">
    <property type="term" value="P:carbohydrate metabolic process"/>
    <property type="evidence" value="ECO:0007669"/>
    <property type="project" value="InterPro"/>
</dbReference>
<evidence type="ECO:0000256" key="8">
    <source>
        <dbReference type="ARBA" id="ARBA00031423"/>
    </source>
</evidence>
<evidence type="ECO:0000259" key="11">
    <source>
        <dbReference type="SMART" id="SM00642"/>
    </source>
</evidence>
<dbReference type="Gene3D" id="3.20.20.80">
    <property type="entry name" value="Glycosidases"/>
    <property type="match status" value="3"/>
</dbReference>
<dbReference type="NCBIfam" id="TIGR00217">
    <property type="entry name" value="malQ"/>
    <property type="match status" value="1"/>
</dbReference>
<comment type="caution">
    <text evidence="12">The sequence shown here is derived from an EMBL/GenBank/DDBJ whole genome shotgun (WGS) entry which is preliminary data.</text>
</comment>
<gene>
    <name evidence="12" type="primary">malQ</name>
    <name evidence="12" type="ORF">FX155_02585</name>
</gene>
<evidence type="ECO:0000256" key="3">
    <source>
        <dbReference type="ARBA" id="ARBA00012560"/>
    </source>
</evidence>
<dbReference type="InterPro" id="IPR014756">
    <property type="entry name" value="Ig_E-set"/>
</dbReference>
<dbReference type="EMBL" id="VULN01000003">
    <property type="protein sequence ID" value="MSS81500.1"/>
    <property type="molecule type" value="Genomic_DNA"/>
</dbReference>
<comment type="catalytic activity">
    <reaction evidence="1 10">
        <text>Transfers a segment of a (1-&gt;4)-alpha-D-glucan to a new position in an acceptor, which may be glucose or a (1-&gt;4)-alpha-D-glucan.</text>
        <dbReference type="EC" id="2.4.1.25"/>
    </reaction>
</comment>